<dbReference type="GeneID" id="63715925"/>
<keyword evidence="1" id="KW-0175">Coiled coil</keyword>
<dbReference type="AlphaFoldDB" id="A0A151GYG7"/>
<dbReference type="InParanoid" id="A0A151GYG7"/>
<evidence type="ECO:0000259" key="3">
    <source>
        <dbReference type="PROSITE" id="PS50217"/>
    </source>
</evidence>
<keyword evidence="5" id="KW-1185">Reference proteome</keyword>
<dbReference type="InterPro" id="IPR004827">
    <property type="entry name" value="bZIP"/>
</dbReference>
<dbReference type="STRING" id="98403.A0A151GYG7"/>
<feature type="region of interest" description="Disordered" evidence="2">
    <location>
        <begin position="37"/>
        <end position="87"/>
    </location>
</feature>
<sequence>MYAELGDSHRPLSDGDGANTVPFAQYARAAPYLTVASSSPRHISHPPTYTTSGPPPHHPSSSSPSTSRTESPSSGRSSERRPSPLGDESPWWSLLSAAALVEPAECQLSSHDSFHSFVGPLAAAVDRTTHPQQLLLSHQDIYPSLEEPSLSLPAICDELWDCFLTASDMSLVASAPTGTMVQNGTSSQRRYMSEQRANMDHHVAGGPSLHQHHHDNISPNGLSILDTFSLDHLMSSPHVHDDTTSLNAMADASTLFASPEPIVPPSTSATPLSLPLPPMHIAHAQKPSGSPSSSNEGIKGNPKQPPAVRTERGDVSSLKRHRNTMAARKSRQKRLDHIADLEHTLGEVSRERDELRLQLARREAEVETLREALRGTSRP</sequence>
<dbReference type="EMBL" id="LAYC01000001">
    <property type="protein sequence ID" value="KYK62135.1"/>
    <property type="molecule type" value="Genomic_DNA"/>
</dbReference>
<dbReference type="SUPFAM" id="SSF57959">
    <property type="entry name" value="Leucine zipper domain"/>
    <property type="match status" value="1"/>
</dbReference>
<name>A0A151GYG7_DRECN</name>
<feature type="domain" description="BZIP" evidence="3">
    <location>
        <begin position="319"/>
        <end position="376"/>
    </location>
</feature>
<feature type="compositionally biased region" description="Basic residues" evidence="2">
    <location>
        <begin position="318"/>
        <end position="332"/>
    </location>
</feature>
<dbReference type="GO" id="GO:0003700">
    <property type="term" value="F:DNA-binding transcription factor activity"/>
    <property type="evidence" value="ECO:0007669"/>
    <property type="project" value="InterPro"/>
</dbReference>
<proteinExistence type="predicted"/>
<dbReference type="PROSITE" id="PS50217">
    <property type="entry name" value="BZIP"/>
    <property type="match status" value="1"/>
</dbReference>
<evidence type="ECO:0000313" key="5">
    <source>
        <dbReference type="Proteomes" id="UP000076580"/>
    </source>
</evidence>
<evidence type="ECO:0000313" key="4">
    <source>
        <dbReference type="EMBL" id="KYK62135.1"/>
    </source>
</evidence>
<evidence type="ECO:0000256" key="1">
    <source>
        <dbReference type="SAM" id="Coils"/>
    </source>
</evidence>
<feature type="compositionally biased region" description="Low complexity" evidence="2">
    <location>
        <begin position="59"/>
        <end position="76"/>
    </location>
</feature>
<feature type="coiled-coil region" evidence="1">
    <location>
        <begin position="338"/>
        <end position="372"/>
    </location>
</feature>
<dbReference type="CDD" id="cd12193">
    <property type="entry name" value="bZIP_GCN4"/>
    <property type="match status" value="1"/>
</dbReference>
<dbReference type="PROSITE" id="PS00036">
    <property type="entry name" value="BZIP_BASIC"/>
    <property type="match status" value="1"/>
</dbReference>
<reference evidence="4 5" key="1">
    <citation type="journal article" date="2016" name="Sci. Rep.">
        <title>Insights into Adaptations to a Near-Obligate Nematode Endoparasitic Lifestyle from the Finished Genome of Drechmeria coniospora.</title>
        <authorList>
            <person name="Zhang L."/>
            <person name="Zhou Z."/>
            <person name="Guo Q."/>
            <person name="Fokkens L."/>
            <person name="Miskei M."/>
            <person name="Pocsi I."/>
            <person name="Zhang W."/>
            <person name="Chen M."/>
            <person name="Wang L."/>
            <person name="Sun Y."/>
            <person name="Donzelli B.G."/>
            <person name="Gibson D.M."/>
            <person name="Nelson D.R."/>
            <person name="Luo J.G."/>
            <person name="Rep M."/>
            <person name="Liu H."/>
            <person name="Yang S."/>
            <person name="Wang J."/>
            <person name="Krasnoff S.B."/>
            <person name="Xu Y."/>
            <person name="Molnar I."/>
            <person name="Lin M."/>
        </authorList>
    </citation>
    <scope>NUCLEOTIDE SEQUENCE [LARGE SCALE GENOMIC DNA]</scope>
    <source>
        <strain evidence="4 5">ARSEF 6962</strain>
    </source>
</reference>
<dbReference type="Gene3D" id="1.20.5.170">
    <property type="match status" value="1"/>
</dbReference>
<evidence type="ECO:0000256" key="2">
    <source>
        <dbReference type="SAM" id="MobiDB-lite"/>
    </source>
</evidence>
<dbReference type="SMART" id="SM00338">
    <property type="entry name" value="BRLZ"/>
    <property type="match status" value="1"/>
</dbReference>
<organism evidence="4 5">
    <name type="scientific">Drechmeria coniospora</name>
    <name type="common">Nematophagous fungus</name>
    <name type="synonym">Meria coniospora</name>
    <dbReference type="NCBI Taxonomy" id="98403"/>
    <lineage>
        <taxon>Eukaryota</taxon>
        <taxon>Fungi</taxon>
        <taxon>Dikarya</taxon>
        <taxon>Ascomycota</taxon>
        <taxon>Pezizomycotina</taxon>
        <taxon>Sordariomycetes</taxon>
        <taxon>Hypocreomycetidae</taxon>
        <taxon>Hypocreales</taxon>
        <taxon>Ophiocordycipitaceae</taxon>
        <taxon>Drechmeria</taxon>
    </lineage>
</organism>
<feature type="region of interest" description="Disordered" evidence="2">
    <location>
        <begin position="259"/>
        <end position="333"/>
    </location>
</feature>
<comment type="caution">
    <text evidence="4">The sequence shown here is derived from an EMBL/GenBank/DDBJ whole genome shotgun (WGS) entry which is preliminary data.</text>
</comment>
<dbReference type="RefSeq" id="XP_040661487.1">
    <property type="nucleotide sequence ID" value="XM_040800604.1"/>
</dbReference>
<feature type="compositionally biased region" description="Polar residues" evidence="2">
    <location>
        <begin position="287"/>
        <end position="296"/>
    </location>
</feature>
<accession>A0A151GYG7</accession>
<gene>
    <name evidence="4" type="ORF">DCS_03282</name>
</gene>
<dbReference type="InterPro" id="IPR046347">
    <property type="entry name" value="bZIP_sf"/>
</dbReference>
<dbReference type="Proteomes" id="UP000076580">
    <property type="component" value="Chromosome 01"/>
</dbReference>
<dbReference type="Pfam" id="PF07716">
    <property type="entry name" value="bZIP_2"/>
    <property type="match status" value="1"/>
</dbReference>
<feature type="compositionally biased region" description="Basic and acidic residues" evidence="2">
    <location>
        <begin position="1"/>
        <end position="13"/>
    </location>
</feature>
<feature type="region of interest" description="Disordered" evidence="2">
    <location>
        <begin position="1"/>
        <end position="20"/>
    </location>
</feature>
<protein>
    <recommendedName>
        <fullName evidence="3">BZIP domain-containing protein</fullName>
    </recommendedName>
</protein>